<evidence type="ECO:0000313" key="1">
    <source>
        <dbReference type="Proteomes" id="UP000887565"/>
    </source>
</evidence>
<reference evidence="2" key="1">
    <citation type="submission" date="2022-11" db="UniProtKB">
        <authorList>
            <consortium name="WormBaseParasite"/>
        </authorList>
    </citation>
    <scope>IDENTIFICATION</scope>
</reference>
<dbReference type="Proteomes" id="UP000887565">
    <property type="component" value="Unplaced"/>
</dbReference>
<accession>A0A915L478</accession>
<organism evidence="1 2">
    <name type="scientific">Romanomermis culicivorax</name>
    <name type="common">Nematode worm</name>
    <dbReference type="NCBI Taxonomy" id="13658"/>
    <lineage>
        <taxon>Eukaryota</taxon>
        <taxon>Metazoa</taxon>
        <taxon>Ecdysozoa</taxon>
        <taxon>Nematoda</taxon>
        <taxon>Enoplea</taxon>
        <taxon>Dorylaimia</taxon>
        <taxon>Mermithida</taxon>
        <taxon>Mermithoidea</taxon>
        <taxon>Mermithidae</taxon>
        <taxon>Romanomermis</taxon>
    </lineage>
</organism>
<keyword evidence="1" id="KW-1185">Reference proteome</keyword>
<proteinExistence type="predicted"/>
<evidence type="ECO:0000313" key="2">
    <source>
        <dbReference type="WBParaSite" id="nRc.2.0.1.t45551-RA"/>
    </source>
</evidence>
<name>A0A915L478_ROMCU</name>
<dbReference type="PROSITE" id="PS50096">
    <property type="entry name" value="IQ"/>
    <property type="match status" value="1"/>
</dbReference>
<sequence>MQIWKEQLAAIKIQHAFRGHTKRQAAARTIQRFMRRTKQGDLDYLVTRNRTSYKHRKLNNEQYEFAAWLSKYALEPVNK</sequence>
<protein>
    <submittedName>
        <fullName evidence="2">Uncharacterized protein</fullName>
    </submittedName>
</protein>
<dbReference type="AlphaFoldDB" id="A0A915L478"/>
<dbReference type="WBParaSite" id="nRc.2.0.1.t45551-RA">
    <property type="protein sequence ID" value="nRc.2.0.1.t45551-RA"/>
    <property type="gene ID" value="nRc.2.0.1.g45551"/>
</dbReference>